<evidence type="ECO:0008006" key="4">
    <source>
        <dbReference type="Google" id="ProtNLM"/>
    </source>
</evidence>
<keyword evidence="1" id="KW-0812">Transmembrane</keyword>
<feature type="transmembrane region" description="Helical" evidence="1">
    <location>
        <begin position="34"/>
        <end position="62"/>
    </location>
</feature>
<dbReference type="Proteomes" id="UP000658278">
    <property type="component" value="Unassembled WGS sequence"/>
</dbReference>
<evidence type="ECO:0000313" key="3">
    <source>
        <dbReference type="Proteomes" id="UP000658278"/>
    </source>
</evidence>
<comment type="caution">
    <text evidence="2">The sequence shown here is derived from an EMBL/GenBank/DDBJ whole genome shotgun (WGS) entry which is preliminary data.</text>
</comment>
<gene>
    <name evidence="2" type="ORF">JIN81_10320</name>
</gene>
<dbReference type="EMBL" id="JAENII010000007">
    <property type="protein sequence ID" value="MBK1827419.1"/>
    <property type="molecule type" value="Genomic_DNA"/>
</dbReference>
<reference evidence="2" key="1">
    <citation type="submission" date="2021-01" db="EMBL/GenBank/DDBJ databases">
        <title>Modified the classification status of verrucomicrobia.</title>
        <authorList>
            <person name="Feng X."/>
        </authorList>
    </citation>
    <scope>NUCLEOTIDE SEQUENCE</scope>
    <source>
        <strain evidence="2">KCTC 22201</strain>
    </source>
</reference>
<sequence length="197" mass="21910">MIRYTLCLLILVLLAVVVQQFLPALTVLNGSRMLLVPLVFLCGAVTLPTPLMLGLAFVCGFLTDAESTLGPHGGDPEVYTRPVEALRFGYSILLYGVMGFIMQGIQPLFRQGRWQVSTILTGVSVFLYLLTEYLLINFVRGGFTFSRGTLFKIVFTSGLTTIFSPLVFWLLFRIAEWSNYTIRLDGLKRGATRAQAV</sequence>
<keyword evidence="1" id="KW-1133">Transmembrane helix</keyword>
<proteinExistence type="predicted"/>
<feature type="transmembrane region" description="Helical" evidence="1">
    <location>
        <begin position="150"/>
        <end position="172"/>
    </location>
</feature>
<feature type="transmembrane region" description="Helical" evidence="1">
    <location>
        <begin position="115"/>
        <end position="138"/>
    </location>
</feature>
<dbReference type="RefSeq" id="WP_200278870.1">
    <property type="nucleotide sequence ID" value="NZ_JAENII010000007.1"/>
</dbReference>
<keyword evidence="1" id="KW-0472">Membrane</keyword>
<evidence type="ECO:0000313" key="2">
    <source>
        <dbReference type="EMBL" id="MBK1827419.1"/>
    </source>
</evidence>
<evidence type="ECO:0000256" key="1">
    <source>
        <dbReference type="SAM" id="Phobius"/>
    </source>
</evidence>
<accession>A0A934VEK6</accession>
<protein>
    <recommendedName>
        <fullName evidence="4">Rod shape-determining protein MreD</fullName>
    </recommendedName>
</protein>
<dbReference type="AlphaFoldDB" id="A0A934VEK6"/>
<organism evidence="2 3">
    <name type="scientific">Haloferula rosea</name>
    <dbReference type="NCBI Taxonomy" id="490093"/>
    <lineage>
        <taxon>Bacteria</taxon>
        <taxon>Pseudomonadati</taxon>
        <taxon>Verrucomicrobiota</taxon>
        <taxon>Verrucomicrobiia</taxon>
        <taxon>Verrucomicrobiales</taxon>
        <taxon>Verrucomicrobiaceae</taxon>
        <taxon>Haloferula</taxon>
    </lineage>
</organism>
<name>A0A934VEK6_9BACT</name>
<keyword evidence="3" id="KW-1185">Reference proteome</keyword>
<feature type="transmembrane region" description="Helical" evidence="1">
    <location>
        <begin position="88"/>
        <end position="109"/>
    </location>
</feature>